<dbReference type="EMBL" id="KL367616">
    <property type="protein sequence ID" value="KFD61662.1"/>
    <property type="molecule type" value="Genomic_DNA"/>
</dbReference>
<reference evidence="1" key="1">
    <citation type="journal article" date="2014" name="Nat. Genet.">
        <title>Genome and transcriptome of the porcine whipworm Trichuris suis.</title>
        <authorList>
            <person name="Jex A.R."/>
            <person name="Nejsum P."/>
            <person name="Schwarz E.M."/>
            <person name="Hu L."/>
            <person name="Young N.D."/>
            <person name="Hall R.S."/>
            <person name="Korhonen P.K."/>
            <person name="Liao S."/>
            <person name="Thamsborg S."/>
            <person name="Xia J."/>
            <person name="Xu P."/>
            <person name="Wang S."/>
            <person name="Scheerlinck J.P."/>
            <person name="Hofmann A."/>
            <person name="Sternberg P.W."/>
            <person name="Wang J."/>
            <person name="Gasser R.B."/>
        </authorList>
    </citation>
    <scope>NUCLEOTIDE SEQUENCE [LARGE SCALE GENOMIC DNA]</scope>
    <source>
        <strain evidence="1">DCEP-RM93F</strain>
    </source>
</reference>
<dbReference type="AlphaFoldDB" id="A0A085MWR6"/>
<name>A0A085MWR6_9BILA</name>
<dbReference type="Proteomes" id="UP000030758">
    <property type="component" value="Unassembled WGS sequence"/>
</dbReference>
<protein>
    <submittedName>
        <fullName evidence="1">Uncharacterized protein</fullName>
    </submittedName>
</protein>
<evidence type="ECO:0000313" key="1">
    <source>
        <dbReference type="EMBL" id="KFD61662.1"/>
    </source>
</evidence>
<organism evidence="1">
    <name type="scientific">Trichuris suis</name>
    <name type="common">pig whipworm</name>
    <dbReference type="NCBI Taxonomy" id="68888"/>
    <lineage>
        <taxon>Eukaryota</taxon>
        <taxon>Metazoa</taxon>
        <taxon>Ecdysozoa</taxon>
        <taxon>Nematoda</taxon>
        <taxon>Enoplea</taxon>
        <taxon>Dorylaimia</taxon>
        <taxon>Trichinellida</taxon>
        <taxon>Trichuridae</taxon>
        <taxon>Trichuris</taxon>
    </lineage>
</organism>
<gene>
    <name evidence="1" type="ORF">M514_26181</name>
</gene>
<accession>A0A085MWR6</accession>
<proteinExistence type="predicted"/>
<sequence>MSSILLVMMTRFENSPTASSCLHKKSQIAVLRTIGIKTIPVAVKIPKLEIPIGQNPDSRNPARIVEQDPFSFPVIIRRTMLLFLCPASKEVQILMRMVNRLLGSSCGMEPAGSIREWRISRASASSRVVAFEYSPSWASSSPYSNFAGRHELGRSTTSMSPFQKPVPSRILLLDTTPLP</sequence>